<feature type="binding site" evidence="25">
    <location>
        <position position="326"/>
    </location>
    <ligand>
        <name>Mg(2+)</name>
        <dbReference type="ChEBI" id="CHEBI:18420"/>
        <label>2</label>
    </ligand>
</feature>
<evidence type="ECO:0000256" key="17">
    <source>
        <dbReference type="ARBA" id="ARBA00047614"/>
    </source>
</evidence>
<dbReference type="InterPro" id="IPR011761">
    <property type="entry name" value="ATP-grasp"/>
</dbReference>
<dbReference type="PANTHER" id="PTHR23132">
    <property type="entry name" value="D-ALANINE--D-ALANINE LIGASE"/>
    <property type="match status" value="1"/>
</dbReference>
<comment type="cofactor">
    <cofactor evidence="1">
        <name>Mn(2+)</name>
        <dbReference type="ChEBI" id="CHEBI:29035"/>
    </cofactor>
</comment>
<feature type="binding site" evidence="24">
    <location>
        <begin position="200"/>
        <end position="201"/>
    </location>
    <ligand>
        <name>ATP</name>
        <dbReference type="ChEBI" id="CHEBI:30616"/>
    </ligand>
</feature>
<keyword evidence="14 22" id="KW-0573">Peptidoglycan synthesis</keyword>
<evidence type="ECO:0000256" key="22">
    <source>
        <dbReference type="HAMAP-Rule" id="MF_00047"/>
    </source>
</evidence>
<dbReference type="STRING" id="398512.Bccel_3775"/>
<dbReference type="RefSeq" id="WP_036936863.1">
    <property type="nucleotide sequence ID" value="NZ_JQKC01000002.1"/>
</dbReference>
<reference evidence="29" key="1">
    <citation type="submission" date="2015-07" db="EMBL/GenBank/DDBJ databases">
        <title>Near-Complete Genome Sequence of the Cellulolytic Bacterium Bacteroides (Pseudobacteroides) cellulosolvens ATCC 35603.</title>
        <authorList>
            <person name="Dassa B."/>
            <person name="Utturkar S.M."/>
            <person name="Klingeman D.M."/>
            <person name="Hurt R.A."/>
            <person name="Keller M."/>
            <person name="Xu J."/>
            <person name="Reddy Y.H.K."/>
            <person name="Borovok I."/>
            <person name="Grinberg I.R."/>
            <person name="Lamed R."/>
            <person name="Zhivin O."/>
            <person name="Bayer E.A."/>
            <person name="Brown S.D."/>
        </authorList>
    </citation>
    <scope>NUCLEOTIDE SEQUENCE [LARGE SCALE GENOMIC DNA]</scope>
    <source>
        <strain evidence="29">DSM 2933</strain>
    </source>
</reference>
<comment type="cofactor">
    <cofactor evidence="25">
        <name>Mg(2+)</name>
        <dbReference type="ChEBI" id="CHEBI:18420"/>
    </cofactor>
    <cofactor evidence="25">
        <name>Mn(2+)</name>
        <dbReference type="ChEBI" id="CHEBI:29035"/>
    </cofactor>
    <text evidence="25">Binds 2 magnesium or manganese ions per subunit.</text>
</comment>
<dbReference type="Pfam" id="PF01820">
    <property type="entry name" value="Dala_Dala_lig_N"/>
    <property type="match status" value="1"/>
</dbReference>
<dbReference type="Proteomes" id="UP000036923">
    <property type="component" value="Unassembled WGS sequence"/>
</dbReference>
<evidence type="ECO:0000256" key="10">
    <source>
        <dbReference type="ARBA" id="ARBA00022741"/>
    </source>
</evidence>
<dbReference type="OrthoDB" id="9813261at2"/>
<keyword evidence="8 22" id="KW-0436">Ligase</keyword>
<dbReference type="Pfam" id="PF07478">
    <property type="entry name" value="Dala_Dala_lig_C"/>
    <property type="match status" value="1"/>
</dbReference>
<keyword evidence="16 22" id="KW-0961">Cell wall biogenesis/degradation</keyword>
<feature type="active site" evidence="23">
    <location>
        <position position="17"/>
    </location>
</feature>
<feature type="binding site" evidence="25">
    <location>
        <position position="324"/>
    </location>
    <ligand>
        <name>Mg(2+)</name>
        <dbReference type="ChEBI" id="CHEBI:18420"/>
        <label>2</label>
    </ligand>
</feature>
<comment type="similarity">
    <text evidence="5 22">Belongs to the D-alanine--D-alanine ligase family.</text>
</comment>
<feature type="binding site" evidence="25">
    <location>
        <position position="324"/>
    </location>
    <ligand>
        <name>Mg(2+)</name>
        <dbReference type="ChEBI" id="CHEBI:18420"/>
        <label>1</label>
    </ligand>
</feature>
<dbReference type="InterPro" id="IPR011095">
    <property type="entry name" value="Dala_Dala_lig_C"/>
</dbReference>
<comment type="pathway">
    <text evidence="18">Glycan biosynthesis.</text>
</comment>
<protein>
    <recommendedName>
        <fullName evidence="19 22">D-alanine--D-alanine ligase</fullName>
        <ecNumber evidence="6 22">6.3.2.4</ecNumber>
    </recommendedName>
    <alternativeName>
        <fullName evidence="21 22">D-Ala-D-Ala ligase</fullName>
    </alternativeName>
    <alternativeName>
        <fullName evidence="20 22">D-alanylalanine synthetase</fullName>
    </alternativeName>
</protein>
<dbReference type="UniPathway" id="UPA00219"/>
<dbReference type="GO" id="GO:0005524">
    <property type="term" value="F:ATP binding"/>
    <property type="evidence" value="ECO:0007669"/>
    <property type="project" value="UniProtKB-UniRule"/>
</dbReference>
<evidence type="ECO:0000313" key="28">
    <source>
        <dbReference type="EMBL" id="KNY28501.1"/>
    </source>
</evidence>
<comment type="subcellular location">
    <subcellularLocation>
        <location evidence="3 22">Cytoplasm</location>
    </subcellularLocation>
</comment>
<feature type="binding site" evidence="24">
    <location>
        <begin position="230"/>
        <end position="237"/>
    </location>
    <ligand>
        <name>ATP</name>
        <dbReference type="ChEBI" id="CHEBI:30616"/>
    </ligand>
</feature>
<dbReference type="InterPro" id="IPR016185">
    <property type="entry name" value="PreATP-grasp_dom_sf"/>
</dbReference>
<evidence type="ECO:0000256" key="12">
    <source>
        <dbReference type="ARBA" id="ARBA00022842"/>
    </source>
</evidence>
<feature type="domain" description="ATP-grasp" evidence="27">
    <location>
        <begin position="151"/>
        <end position="357"/>
    </location>
</feature>
<dbReference type="PANTHER" id="PTHR23132:SF25">
    <property type="entry name" value="D-ALANINE--D-ALANINE LIGASE A"/>
    <property type="match status" value="1"/>
</dbReference>
<feature type="binding site" evidence="25">
    <location>
        <position position="310"/>
    </location>
    <ligand>
        <name>Mg(2+)</name>
        <dbReference type="ChEBI" id="CHEBI:18420"/>
        <label>1</label>
    </ligand>
</feature>
<name>A0A0L6JRN3_9FIRM</name>
<feature type="binding site" evidence="24">
    <location>
        <begin position="323"/>
        <end position="324"/>
    </location>
    <ligand>
        <name>ATP</name>
        <dbReference type="ChEBI" id="CHEBI:30616"/>
    </ligand>
</feature>
<evidence type="ECO:0000256" key="6">
    <source>
        <dbReference type="ARBA" id="ARBA00012216"/>
    </source>
</evidence>
<keyword evidence="9 25" id="KW-0479">Metal-binding</keyword>
<proteinExistence type="inferred from homology"/>
<dbReference type="PROSITE" id="PS50975">
    <property type="entry name" value="ATP_GRASP"/>
    <property type="match status" value="1"/>
</dbReference>
<evidence type="ECO:0000256" key="13">
    <source>
        <dbReference type="ARBA" id="ARBA00022960"/>
    </source>
</evidence>
<evidence type="ECO:0000256" key="5">
    <source>
        <dbReference type="ARBA" id="ARBA00010871"/>
    </source>
</evidence>
<dbReference type="PIRSF" id="PIRSF039102">
    <property type="entry name" value="Ddl/VanB"/>
    <property type="match status" value="1"/>
</dbReference>
<dbReference type="SUPFAM" id="SSF52440">
    <property type="entry name" value="PreATP-grasp domain"/>
    <property type="match status" value="1"/>
</dbReference>
<dbReference type="FunFam" id="3.30.470.20:FF:000008">
    <property type="entry name" value="D-alanine--D-alanine ligase"/>
    <property type="match status" value="1"/>
</dbReference>
<evidence type="ECO:0000256" key="21">
    <source>
        <dbReference type="ARBA" id="ARBA00077154"/>
    </source>
</evidence>
<dbReference type="InterPro" id="IPR000291">
    <property type="entry name" value="D-Ala_lig_Van_CS"/>
</dbReference>
<feature type="binding site" evidence="24">
    <location>
        <position position="147"/>
    </location>
    <ligand>
        <name>ATP</name>
        <dbReference type="ChEBI" id="CHEBI:30616"/>
    </ligand>
</feature>
<evidence type="ECO:0000256" key="9">
    <source>
        <dbReference type="ARBA" id="ARBA00022723"/>
    </source>
</evidence>
<feature type="active site" evidence="23">
    <location>
        <position position="335"/>
    </location>
</feature>
<evidence type="ECO:0000256" key="20">
    <source>
        <dbReference type="ARBA" id="ARBA00076288"/>
    </source>
</evidence>
<dbReference type="AlphaFoldDB" id="A0A0L6JRN3"/>
<dbReference type="Gene3D" id="3.40.50.20">
    <property type="match status" value="1"/>
</dbReference>
<evidence type="ECO:0000256" key="8">
    <source>
        <dbReference type="ARBA" id="ARBA00022598"/>
    </source>
</evidence>
<dbReference type="NCBIfam" id="NF002528">
    <property type="entry name" value="PRK01966.1-4"/>
    <property type="match status" value="1"/>
</dbReference>
<gene>
    <name evidence="22" type="primary">ddl</name>
    <name evidence="28" type="ORF">Bccel_3775</name>
</gene>
<accession>A0A0L6JRN3</accession>
<dbReference type="PATRIC" id="fig|398512.5.peg.3952"/>
<dbReference type="eggNOG" id="COG1181">
    <property type="taxonomic scope" value="Bacteria"/>
</dbReference>
<dbReference type="InterPro" id="IPR011127">
    <property type="entry name" value="Dala_Dala_lig_N"/>
</dbReference>
<organism evidence="28 29">
    <name type="scientific">Pseudobacteroides cellulosolvens ATCC 35603 = DSM 2933</name>
    <dbReference type="NCBI Taxonomy" id="398512"/>
    <lineage>
        <taxon>Bacteria</taxon>
        <taxon>Bacillati</taxon>
        <taxon>Bacillota</taxon>
        <taxon>Clostridia</taxon>
        <taxon>Eubacteriales</taxon>
        <taxon>Oscillospiraceae</taxon>
        <taxon>Pseudobacteroides</taxon>
    </lineage>
</organism>
<dbReference type="SUPFAM" id="SSF56059">
    <property type="entry name" value="Glutathione synthetase ATP-binding domain-like"/>
    <property type="match status" value="1"/>
</dbReference>
<dbReference type="HAMAP" id="MF_00047">
    <property type="entry name" value="Dala_Dala_lig"/>
    <property type="match status" value="1"/>
</dbReference>
<dbReference type="PROSITE" id="PS00843">
    <property type="entry name" value="DALA_DALA_LIGASE_1"/>
    <property type="match status" value="1"/>
</dbReference>
<keyword evidence="15 25" id="KW-0464">Manganese</keyword>
<dbReference type="Gene3D" id="3.30.1490.20">
    <property type="entry name" value="ATP-grasp fold, A domain"/>
    <property type="match status" value="1"/>
</dbReference>
<dbReference type="NCBIfam" id="NF002378">
    <property type="entry name" value="PRK01372.1"/>
    <property type="match status" value="1"/>
</dbReference>
<feature type="binding site" evidence="24">
    <location>
        <begin position="192"/>
        <end position="194"/>
    </location>
    <ligand>
        <name>ATP</name>
        <dbReference type="ChEBI" id="CHEBI:30616"/>
    </ligand>
</feature>
<dbReference type="GO" id="GO:0009252">
    <property type="term" value="P:peptidoglycan biosynthetic process"/>
    <property type="evidence" value="ECO:0007669"/>
    <property type="project" value="UniProtKB-UniRule"/>
</dbReference>
<evidence type="ECO:0000256" key="2">
    <source>
        <dbReference type="ARBA" id="ARBA00003921"/>
    </source>
</evidence>
<dbReference type="FunFam" id="3.30.1490.20:FF:000007">
    <property type="entry name" value="D-alanine--D-alanine ligase"/>
    <property type="match status" value="1"/>
</dbReference>
<feature type="active site" evidence="23">
    <location>
        <position position="200"/>
    </location>
</feature>
<evidence type="ECO:0000256" key="15">
    <source>
        <dbReference type="ARBA" id="ARBA00023211"/>
    </source>
</evidence>
<evidence type="ECO:0000256" key="25">
    <source>
        <dbReference type="PIRSR" id="PIRSR039102-3"/>
    </source>
</evidence>
<evidence type="ECO:0000256" key="1">
    <source>
        <dbReference type="ARBA" id="ARBA00001936"/>
    </source>
</evidence>
<evidence type="ECO:0000256" key="19">
    <source>
        <dbReference type="ARBA" id="ARBA00068427"/>
    </source>
</evidence>
<keyword evidence="7 22" id="KW-0963">Cytoplasm</keyword>
<dbReference type="NCBIfam" id="TIGR01205">
    <property type="entry name" value="D_ala_D_alaTIGR"/>
    <property type="match status" value="1"/>
</dbReference>
<dbReference type="GO" id="GO:0008716">
    <property type="term" value="F:D-alanine-D-alanine ligase activity"/>
    <property type="evidence" value="ECO:0007669"/>
    <property type="project" value="UniProtKB-UniRule"/>
</dbReference>
<keyword evidence="29" id="KW-1185">Reference proteome</keyword>
<evidence type="ECO:0000256" key="18">
    <source>
        <dbReference type="ARBA" id="ARBA00060592"/>
    </source>
</evidence>
<evidence type="ECO:0000256" key="3">
    <source>
        <dbReference type="ARBA" id="ARBA00004496"/>
    </source>
</evidence>
<evidence type="ECO:0000256" key="14">
    <source>
        <dbReference type="ARBA" id="ARBA00022984"/>
    </source>
</evidence>
<keyword evidence="11 26" id="KW-0067">ATP-binding</keyword>
<dbReference type="GO" id="GO:0046872">
    <property type="term" value="F:metal ion binding"/>
    <property type="evidence" value="ECO:0007669"/>
    <property type="project" value="UniProtKB-KW"/>
</dbReference>
<keyword evidence="13 22" id="KW-0133">Cell shape</keyword>
<dbReference type="GO" id="GO:0008360">
    <property type="term" value="P:regulation of cell shape"/>
    <property type="evidence" value="ECO:0007669"/>
    <property type="project" value="UniProtKB-KW"/>
</dbReference>
<evidence type="ECO:0000256" key="23">
    <source>
        <dbReference type="PIRSR" id="PIRSR039102-1"/>
    </source>
</evidence>
<evidence type="ECO:0000256" key="4">
    <source>
        <dbReference type="ARBA" id="ARBA00004752"/>
    </source>
</evidence>
<evidence type="ECO:0000256" key="26">
    <source>
        <dbReference type="PROSITE-ProRule" id="PRU00409"/>
    </source>
</evidence>
<dbReference type="GO" id="GO:0005829">
    <property type="term" value="C:cytosol"/>
    <property type="evidence" value="ECO:0007669"/>
    <property type="project" value="TreeGrafter"/>
</dbReference>
<sequence>MNKKIRVAVIFGGQSTEHEVSRVSAESVIRNINKDKFDVVMIGITKEGKWLNYNGPVEKLGSGEWEKAAEQNQIACSTQNTLAEAASARSIFNAAGVDVSDNKGIDVVFPVLHGANGEDGTIQGLFELAGIPYVGPGVLASAVGMDKAFTKIIFEKEGIPQGKYLVFNRKSLKTNLDDLVLQVEGTLEYPCFVKPSNSGSSVGVGKARNRQELIDTLFEAAKYDRKLLVEEFIDGREVECAVLGNDDPVASTVGEVVPCNEFYDYKAKYIDNNSKIIIPADLKDSTINEIRDYAVRAFKSLDCSGLSRVDFFVHKDSGNVYINEINTLPGFTSISMYPKLWEASGIPYGELIEKLIDLAIERFNEKTI</sequence>
<keyword evidence="12 25" id="KW-0460">Magnesium</keyword>
<evidence type="ECO:0000256" key="7">
    <source>
        <dbReference type="ARBA" id="ARBA00022490"/>
    </source>
</evidence>
<dbReference type="InterPro" id="IPR005905">
    <property type="entry name" value="D_ala_D_ala"/>
</dbReference>
<comment type="function">
    <text evidence="2 22">Cell wall formation.</text>
</comment>
<dbReference type="Gene3D" id="3.30.470.20">
    <property type="entry name" value="ATP-grasp fold, B domain"/>
    <property type="match status" value="1"/>
</dbReference>
<evidence type="ECO:0000313" key="29">
    <source>
        <dbReference type="Proteomes" id="UP000036923"/>
    </source>
</evidence>
<dbReference type="EC" id="6.3.2.4" evidence="6 22"/>
<comment type="catalytic activity">
    <reaction evidence="17 22">
        <text>2 D-alanine + ATP = D-alanyl-D-alanine + ADP + phosphate + H(+)</text>
        <dbReference type="Rhea" id="RHEA:11224"/>
        <dbReference type="ChEBI" id="CHEBI:15378"/>
        <dbReference type="ChEBI" id="CHEBI:30616"/>
        <dbReference type="ChEBI" id="CHEBI:43474"/>
        <dbReference type="ChEBI" id="CHEBI:57416"/>
        <dbReference type="ChEBI" id="CHEBI:57822"/>
        <dbReference type="ChEBI" id="CHEBI:456216"/>
        <dbReference type="EC" id="6.3.2.4"/>
    </reaction>
</comment>
<evidence type="ECO:0000256" key="16">
    <source>
        <dbReference type="ARBA" id="ARBA00023316"/>
    </source>
</evidence>
<evidence type="ECO:0000259" key="27">
    <source>
        <dbReference type="PROSITE" id="PS50975"/>
    </source>
</evidence>
<dbReference type="PROSITE" id="PS00844">
    <property type="entry name" value="DALA_DALA_LIGASE_2"/>
    <property type="match status" value="1"/>
</dbReference>
<dbReference type="GO" id="GO:0071555">
    <property type="term" value="P:cell wall organization"/>
    <property type="evidence" value="ECO:0007669"/>
    <property type="project" value="UniProtKB-KW"/>
</dbReference>
<keyword evidence="10 24" id="KW-0547">Nucleotide-binding</keyword>
<comment type="caution">
    <text evidence="28">The sequence shown here is derived from an EMBL/GenBank/DDBJ whole genome shotgun (WGS) entry which is preliminary data.</text>
</comment>
<comment type="pathway">
    <text evidence="4 22">Cell wall biogenesis; peptidoglycan biosynthesis.</text>
</comment>
<dbReference type="EMBL" id="LGTC01000001">
    <property type="protein sequence ID" value="KNY28501.1"/>
    <property type="molecule type" value="Genomic_DNA"/>
</dbReference>
<dbReference type="InterPro" id="IPR013815">
    <property type="entry name" value="ATP_grasp_subdomain_1"/>
</dbReference>
<evidence type="ECO:0000256" key="11">
    <source>
        <dbReference type="ARBA" id="ARBA00022840"/>
    </source>
</evidence>
<evidence type="ECO:0000256" key="24">
    <source>
        <dbReference type="PIRSR" id="PIRSR039102-2"/>
    </source>
</evidence>
<dbReference type="NCBIfam" id="NF002526">
    <property type="entry name" value="PRK01966.1-2"/>
    <property type="match status" value="1"/>
</dbReference>